<feature type="compositionally biased region" description="Low complexity" evidence="1">
    <location>
        <begin position="50"/>
        <end position="66"/>
    </location>
</feature>
<sequence>MESDEAPPPPYSAVDPLLAQANSRNAAATAEVNRVLLRLRGGETAPGTTPSSPASSSASHDLLASSSSLPTHFTSAAEYFVERPPPTSSRQGDIVEHCVTIFPRSQSKDIRRRPRCWTAQKTEDITQQDWDVFLRYLFPPHLGLASTSAQLPRQVRAEIQRDRKDRPQETDEERKRRIAAVIMEWNQYFFEPRSARVIYVYVMDPQSAPRSSLCPKCWPAATTRENRVAQASDAGRDRLQQSPATPTAAEQPGASPVNAVYAPGPYAYPHYPAPPTPYAPYGHPAPYSPTYGERFTEQAQHYGRQVEEQALAHTRWIEEQAGLQGRKVEDAFTGFVSPSRDDWIANQPPKPGYVQNNITHTPAATTTTTTATPQRATPAQPERTRRVSIDSEASDLSFSSIDSLSTTSELSASDLATVRAQLLSLNDHHDRELYEAAVGLRRQLDVLQQSRRQNRTSGRSGWRHGWRRWDSPSEQHQKQSDKRAVKEETRATRKAFRDVLRRAREEQREKRRLKRTRRRQEQRVREMQRDGGEMPLEQHMQRLELDTNRESRSTVQSFTSIPSPARSLAESDSDISSISTPSTSSNEKMPVKGKSEKSALEKKPNKEAENSCEKDNKGSGQYNRGASRRN</sequence>
<gene>
    <name evidence="2" type="ORF">CAN33_0041235</name>
</gene>
<feature type="compositionally biased region" description="Basic and acidic residues" evidence="1">
    <location>
        <begin position="467"/>
        <end position="509"/>
    </location>
</feature>
<organism evidence="2 3">
    <name type="scientific">Aspergillus niger</name>
    <dbReference type="NCBI Taxonomy" id="5061"/>
    <lineage>
        <taxon>Eukaryota</taxon>
        <taxon>Fungi</taxon>
        <taxon>Dikarya</taxon>
        <taxon>Ascomycota</taxon>
        <taxon>Pezizomycotina</taxon>
        <taxon>Eurotiomycetes</taxon>
        <taxon>Eurotiomycetidae</taxon>
        <taxon>Eurotiales</taxon>
        <taxon>Aspergillaceae</taxon>
        <taxon>Aspergillus</taxon>
        <taxon>Aspergillus subgen. Circumdati</taxon>
    </lineage>
</organism>
<feature type="region of interest" description="Disordered" evidence="1">
    <location>
        <begin position="228"/>
        <end position="256"/>
    </location>
</feature>
<evidence type="ECO:0000313" key="3">
    <source>
        <dbReference type="Proteomes" id="UP000197666"/>
    </source>
</evidence>
<feature type="compositionally biased region" description="Basic and acidic residues" evidence="1">
    <location>
        <begin position="589"/>
        <end position="617"/>
    </location>
</feature>
<accession>A0A505HT71</accession>
<reference evidence="3" key="1">
    <citation type="submission" date="2018-10" db="EMBL/GenBank/DDBJ databases">
        <title>FDA dAtabase for Regulatory Grade micrObial Sequences (FDA-ARGOS): Supporting development and validation of Infectious Disease Dx tests.</title>
        <authorList>
            <person name="Kerrigan L."/>
            <person name="Tallon L."/>
            <person name="Sadzewicz L."/>
            <person name="Sengamalay N."/>
            <person name="Ott S."/>
            <person name="Godinez A."/>
            <person name="Nagaraj S."/>
            <person name="Vavikolanu K."/>
            <person name="Nadendla S."/>
            <person name="George J."/>
            <person name="Sichtig H."/>
        </authorList>
    </citation>
    <scope>NUCLEOTIDE SEQUENCE [LARGE SCALE GENOMIC DNA]</scope>
    <source>
        <strain evidence="3">FDAARGOS_311</strain>
    </source>
</reference>
<feature type="compositionally biased region" description="Low complexity" evidence="1">
    <location>
        <begin position="574"/>
        <end position="585"/>
    </location>
</feature>
<feature type="region of interest" description="Disordered" evidence="1">
    <location>
        <begin position="39"/>
        <end position="66"/>
    </location>
</feature>
<dbReference type="VEuPathDB" id="FungiDB:An08g01200"/>
<feature type="compositionally biased region" description="Polar residues" evidence="1">
    <location>
        <begin position="553"/>
        <end position="562"/>
    </location>
</feature>
<name>A0A505HT71_ASPNG</name>
<feature type="compositionally biased region" description="Low complexity" evidence="1">
    <location>
        <begin position="363"/>
        <end position="381"/>
    </location>
</feature>
<feature type="compositionally biased region" description="Basic and acidic residues" evidence="1">
    <location>
        <begin position="539"/>
        <end position="552"/>
    </location>
</feature>
<dbReference type="VEuPathDB" id="FungiDB:M747DRAFT_152095"/>
<protein>
    <submittedName>
        <fullName evidence="2">WD domain, G-beta repeat family protein</fullName>
    </submittedName>
</protein>
<dbReference type="VEuPathDB" id="FungiDB:ASPNIDRAFT2_1179575"/>
<dbReference type="Proteomes" id="UP000197666">
    <property type="component" value="Unassembled WGS sequence"/>
</dbReference>
<feature type="compositionally biased region" description="Basic and acidic residues" evidence="1">
    <location>
        <begin position="519"/>
        <end position="532"/>
    </location>
</feature>
<dbReference type="VEuPathDB" id="FungiDB:ATCC64974_105420"/>
<evidence type="ECO:0000313" key="2">
    <source>
        <dbReference type="EMBL" id="TPR01824.1"/>
    </source>
</evidence>
<dbReference type="EMBL" id="NKJJ02000001">
    <property type="protein sequence ID" value="TPR01824.1"/>
    <property type="molecule type" value="Genomic_DNA"/>
</dbReference>
<evidence type="ECO:0000256" key="1">
    <source>
        <dbReference type="SAM" id="MobiDB-lite"/>
    </source>
</evidence>
<feature type="region of interest" description="Disordered" evidence="1">
    <location>
        <begin position="449"/>
        <end position="630"/>
    </location>
</feature>
<comment type="caution">
    <text evidence="2">The sequence shown here is derived from an EMBL/GenBank/DDBJ whole genome shotgun (WGS) entry which is preliminary data.</text>
</comment>
<feature type="region of interest" description="Disordered" evidence="1">
    <location>
        <begin position="363"/>
        <end position="391"/>
    </location>
</feature>
<proteinExistence type="predicted"/>
<dbReference type="AlphaFoldDB" id="A0A505HT71"/>